<reference evidence="8" key="1">
    <citation type="submission" date="2020-04" db="EMBL/GenBank/DDBJ databases">
        <authorList>
            <person name="Alioto T."/>
            <person name="Alioto T."/>
            <person name="Gomez Garrido J."/>
        </authorList>
    </citation>
    <scope>NUCLEOTIDE SEQUENCE</scope>
    <source>
        <strain evidence="8">A484AB</strain>
    </source>
</reference>
<evidence type="ECO:0000256" key="2">
    <source>
        <dbReference type="ARBA" id="ARBA00022741"/>
    </source>
</evidence>
<evidence type="ECO:0000256" key="1">
    <source>
        <dbReference type="ARBA" id="ARBA00022517"/>
    </source>
</evidence>
<dbReference type="Pfam" id="PF00679">
    <property type="entry name" value="EFG_C"/>
    <property type="match status" value="1"/>
</dbReference>
<evidence type="ECO:0000256" key="5">
    <source>
        <dbReference type="ARBA" id="ARBA00081809"/>
    </source>
</evidence>
<dbReference type="GO" id="GO:0005829">
    <property type="term" value="C:cytosol"/>
    <property type="evidence" value="ECO:0007669"/>
    <property type="project" value="TreeGrafter"/>
</dbReference>
<comment type="caution">
    <text evidence="8">The sequence shown here is derived from an EMBL/GenBank/DDBJ whole genome shotgun (WGS) entry which is preliminary data.</text>
</comment>
<dbReference type="Pfam" id="PF00009">
    <property type="entry name" value="GTP_EFTU"/>
    <property type="match status" value="1"/>
</dbReference>
<dbReference type="EMBL" id="CACRXK020012851">
    <property type="protein sequence ID" value="CAB4024122.1"/>
    <property type="molecule type" value="Genomic_DNA"/>
</dbReference>
<keyword evidence="4" id="KW-0342">GTP-binding</keyword>
<dbReference type="Gene3D" id="2.40.30.10">
    <property type="entry name" value="Translation factors"/>
    <property type="match status" value="1"/>
</dbReference>
<dbReference type="SUPFAM" id="SSF54980">
    <property type="entry name" value="EF-G C-terminal domain-like"/>
    <property type="match status" value="2"/>
</dbReference>
<evidence type="ECO:0000259" key="7">
    <source>
        <dbReference type="SMART" id="SM00838"/>
    </source>
</evidence>
<evidence type="ECO:0000313" key="8">
    <source>
        <dbReference type="EMBL" id="CAB4024122.1"/>
    </source>
</evidence>
<name>A0A7D9L079_PARCT</name>
<feature type="compositionally biased region" description="Polar residues" evidence="6">
    <location>
        <begin position="912"/>
        <end position="929"/>
    </location>
</feature>
<keyword evidence="2" id="KW-0547">Nucleotide-binding</keyword>
<dbReference type="InterPro" id="IPR027417">
    <property type="entry name" value="P-loop_NTPase"/>
</dbReference>
<dbReference type="Gene3D" id="3.40.50.300">
    <property type="entry name" value="P-loop containing nucleotide triphosphate hydrolases"/>
    <property type="match status" value="1"/>
</dbReference>
<dbReference type="GO" id="GO:1990904">
    <property type="term" value="C:ribonucleoprotein complex"/>
    <property type="evidence" value="ECO:0007669"/>
    <property type="project" value="TreeGrafter"/>
</dbReference>
<organism evidence="8 9">
    <name type="scientific">Paramuricea clavata</name>
    <name type="common">Red gorgonian</name>
    <name type="synonym">Violescent sea-whip</name>
    <dbReference type="NCBI Taxonomy" id="317549"/>
    <lineage>
        <taxon>Eukaryota</taxon>
        <taxon>Metazoa</taxon>
        <taxon>Cnidaria</taxon>
        <taxon>Anthozoa</taxon>
        <taxon>Octocorallia</taxon>
        <taxon>Malacalcyonacea</taxon>
        <taxon>Plexauridae</taxon>
        <taxon>Paramuricea</taxon>
    </lineage>
</organism>
<dbReference type="AlphaFoldDB" id="A0A7D9L079"/>
<evidence type="ECO:0000256" key="3">
    <source>
        <dbReference type="ARBA" id="ARBA00022801"/>
    </source>
</evidence>
<dbReference type="InterPro" id="IPR020568">
    <property type="entry name" value="Ribosomal_Su5_D2-typ_SF"/>
</dbReference>
<dbReference type="FunFam" id="3.30.70.870:FF:000002">
    <property type="entry name" value="Translation elongation factor 2"/>
    <property type="match status" value="1"/>
</dbReference>
<keyword evidence="9" id="KW-1185">Reference proteome</keyword>
<dbReference type="CDD" id="cd01681">
    <property type="entry name" value="aeEF2_snRNP_like_IV"/>
    <property type="match status" value="1"/>
</dbReference>
<keyword evidence="8" id="KW-0251">Elongation factor</keyword>
<dbReference type="SUPFAM" id="SSF54211">
    <property type="entry name" value="Ribosomal protein S5 domain 2-like"/>
    <property type="match status" value="1"/>
</dbReference>
<proteinExistence type="predicted"/>
<dbReference type="InterPro" id="IPR000640">
    <property type="entry name" value="EFG_V-like"/>
</dbReference>
<keyword evidence="1" id="KW-0690">Ribosome biogenesis</keyword>
<evidence type="ECO:0000256" key="4">
    <source>
        <dbReference type="ARBA" id="ARBA00023134"/>
    </source>
</evidence>
<feature type="non-terminal residue" evidence="8">
    <location>
        <position position="1117"/>
    </location>
</feature>
<dbReference type="GO" id="GO:0003924">
    <property type="term" value="F:GTPase activity"/>
    <property type="evidence" value="ECO:0007669"/>
    <property type="project" value="InterPro"/>
</dbReference>
<feature type="region of interest" description="Disordered" evidence="6">
    <location>
        <begin position="327"/>
        <end position="366"/>
    </location>
</feature>
<dbReference type="OrthoDB" id="364892at2759"/>
<dbReference type="GO" id="GO:0003746">
    <property type="term" value="F:translation elongation factor activity"/>
    <property type="evidence" value="ECO:0007669"/>
    <property type="project" value="UniProtKB-KW"/>
</dbReference>
<dbReference type="PANTHER" id="PTHR42908:SF3">
    <property type="entry name" value="ELONGATION FACTOR-LIKE GTPASE 1"/>
    <property type="match status" value="1"/>
</dbReference>
<dbReference type="Gene3D" id="3.30.230.10">
    <property type="match status" value="1"/>
</dbReference>
<sequence>KQKVSTAVRLCDGTLIIVDVVEGVCPQTHAVLRQAWLEGIKPCLVLNKIDRLITELKQSPLEAFMHLQKILEQVNAVTGTLFSTDVLEKTSSQQAESKVVSDEQVFNWSSGLEEVDDSALYFSPDQGNVVFASAVDGWGFRVNDFAEMYSKKIGVRSDVLIKTLWGDYYLHTKTKRIMKGAQAKAKKPLFIQFILNYIWEIYDAVCVRRDKERIEKIVQSLNLKISARDSRQNESKAHLQAIFHQWLPLSKAVLEMVVEKLPSPLEISSERVEKLMCSGLRSFESLPDETKSLKQAFLKCSSEDGDPVIIFVSKMFAVDEQALPQNRRRPLTQEELAQRRERARQKHTEMLSARKKDEVDSATTSTEPEAIIQNTSTTVDGQAEISQTDGTSELCNDNANPSEPPDQFLAFARVYSGVIKKGEKLFVLGPKHEPCTEDVVNVEDVSEQMYSQSNMSVLSAAQSIDRRESGQHMASFTVKNLYLLMGRELESLTRVPAGNVVGIGGLENYILKSATISSTLACPPFTALPYDVRPIVRVAVEPLHPGNMSALHRGMCLLNQADPIVEVLVQETGEHVLVGTGEVHIQRCIDDLKKRYANVKLKVSDPIIPFRETVVTPPTVDMVNEVIQNEPGNVQAGKNITKENREFIQGEASDSKHENDQTESQNIADVKTGLYRAQTGNKRCTIFIRACPLPDDVTRLLDTSPSLLKDLQFLRKTGTGKIKESALEKLKEFYEKLRNAFEESGEEWQDAADKIWAFGPRHVGPNILLNRISDYQRPSVWRDIVKDESQSLAETSYREYDNSIINGFQLATSAGPLCEEPLMGVCFIIENIIIDYSSQGEGEMVKQKVENDGNLHLYGKGGKLTCPTEEPEEIQNPELLAEEKEKDVKALDDLNEKSCVVLKKKETTSVNSLGNEQDSALSQRSNTVEKQVEENTKNSSQETSKLVSRQTLFSILSGQIISTVKDGCRQAFLLQPARLMAAMYTCNIQTPADVLGKMYGVIAKREGKVLGEEMKEGSDVFIVNAVLPVAESFGFTEEIRKRTSGLARPLLQFTHWEVIDLDPYWVPTTEEEYLHFGEKADSENQARKYMNSVRRRKGLYVDTKTVEHAEKQRTLKK</sequence>
<dbReference type="SUPFAM" id="SSF52540">
    <property type="entry name" value="P-loop containing nucleoside triphosphate hydrolases"/>
    <property type="match status" value="1"/>
</dbReference>
<protein>
    <recommendedName>
        <fullName evidence="5">Elongation factor-like 1</fullName>
    </recommendedName>
</protein>
<dbReference type="InterPro" id="IPR041095">
    <property type="entry name" value="EFG_II"/>
</dbReference>
<dbReference type="SMART" id="SM00838">
    <property type="entry name" value="EFG_C"/>
    <property type="match status" value="1"/>
</dbReference>
<dbReference type="FunFam" id="3.90.1430.10:FF:000002">
    <property type="entry name" value="Elongation factor like GTPase 1"/>
    <property type="match status" value="1"/>
</dbReference>
<dbReference type="InterPro" id="IPR009000">
    <property type="entry name" value="Transl_B-barrel_sf"/>
</dbReference>
<dbReference type="FunFam" id="3.30.70.240:FF:000006">
    <property type="entry name" value="Elongation factor like GTPase 1"/>
    <property type="match status" value="1"/>
</dbReference>
<dbReference type="GO" id="GO:0005525">
    <property type="term" value="F:GTP binding"/>
    <property type="evidence" value="ECO:0007669"/>
    <property type="project" value="UniProtKB-KW"/>
</dbReference>
<dbReference type="InterPro" id="IPR014721">
    <property type="entry name" value="Ribsml_uS5_D2-typ_fold_subgr"/>
</dbReference>
<keyword evidence="8" id="KW-0648">Protein biosynthesis</keyword>
<dbReference type="Pfam" id="PF14492">
    <property type="entry name" value="EFG_III"/>
    <property type="match status" value="1"/>
</dbReference>
<dbReference type="Gene3D" id="3.30.70.240">
    <property type="match status" value="1"/>
</dbReference>
<accession>A0A7D9L079</accession>
<dbReference type="Gene3D" id="3.30.70.870">
    <property type="entry name" value="Elongation Factor G (Translational Gtpase), domain 3"/>
    <property type="match status" value="1"/>
</dbReference>
<dbReference type="PANTHER" id="PTHR42908">
    <property type="entry name" value="TRANSLATION ELONGATION FACTOR-RELATED"/>
    <property type="match status" value="1"/>
</dbReference>
<gene>
    <name evidence="8" type="ORF">PACLA_8A005340</name>
</gene>
<dbReference type="SUPFAM" id="SSF50447">
    <property type="entry name" value="Translation proteins"/>
    <property type="match status" value="1"/>
</dbReference>
<dbReference type="CDD" id="cd16268">
    <property type="entry name" value="EF2_II"/>
    <property type="match status" value="1"/>
</dbReference>
<dbReference type="InterPro" id="IPR000795">
    <property type="entry name" value="T_Tr_GTP-bd_dom"/>
</dbReference>
<feature type="region of interest" description="Disordered" evidence="6">
    <location>
        <begin position="912"/>
        <end position="943"/>
    </location>
</feature>
<dbReference type="Proteomes" id="UP001152795">
    <property type="component" value="Unassembled WGS sequence"/>
</dbReference>
<dbReference type="InterPro" id="IPR035647">
    <property type="entry name" value="EFG_III/V"/>
</dbReference>
<dbReference type="GO" id="GO:0042256">
    <property type="term" value="P:cytosolic ribosome assembly"/>
    <property type="evidence" value="ECO:0007669"/>
    <property type="project" value="TreeGrafter"/>
</dbReference>
<dbReference type="GO" id="GO:0043022">
    <property type="term" value="F:ribosome binding"/>
    <property type="evidence" value="ECO:0007669"/>
    <property type="project" value="TreeGrafter"/>
</dbReference>
<dbReference type="Gene3D" id="3.90.1430.10">
    <property type="entry name" value="Yeast translation eEF2 (G' domain)"/>
    <property type="match status" value="1"/>
</dbReference>
<keyword evidence="3" id="KW-0378">Hydrolase</keyword>
<dbReference type="InterPro" id="IPR056752">
    <property type="entry name" value="EFL1"/>
</dbReference>
<feature type="region of interest" description="Disordered" evidence="6">
    <location>
        <begin position="862"/>
        <end position="881"/>
    </location>
</feature>
<evidence type="ECO:0000313" key="9">
    <source>
        <dbReference type="Proteomes" id="UP001152795"/>
    </source>
</evidence>
<dbReference type="CDD" id="cd04096">
    <property type="entry name" value="eEF2_snRNP_like_C"/>
    <property type="match status" value="1"/>
</dbReference>
<feature type="compositionally biased region" description="Basic and acidic residues" evidence="6">
    <location>
        <begin position="336"/>
        <end position="359"/>
    </location>
</feature>
<dbReference type="Pfam" id="PF25118">
    <property type="entry name" value="EFL1"/>
    <property type="match status" value="1"/>
</dbReference>
<feature type="domain" description="Elongation factor EFG" evidence="7">
    <location>
        <begin position="978"/>
        <end position="1074"/>
    </location>
</feature>
<evidence type="ECO:0000256" key="6">
    <source>
        <dbReference type="SAM" id="MobiDB-lite"/>
    </source>
</evidence>